<evidence type="ECO:0000259" key="1">
    <source>
        <dbReference type="Pfam" id="PF01248"/>
    </source>
</evidence>
<name>A0A292YN01_9BACL</name>
<evidence type="ECO:0000313" key="3">
    <source>
        <dbReference type="Proteomes" id="UP000217785"/>
    </source>
</evidence>
<proteinExistence type="predicted"/>
<keyword evidence="2" id="KW-0689">Ribosomal protein</keyword>
<dbReference type="InterPro" id="IPR004038">
    <property type="entry name" value="Ribosomal_eL8/eL30/eS12/Gad45"/>
</dbReference>
<accession>A0A292YN01</accession>
<dbReference type="InterPro" id="IPR029064">
    <property type="entry name" value="Ribosomal_eL30-like_sf"/>
</dbReference>
<dbReference type="NCBIfam" id="NF004078">
    <property type="entry name" value="PRK05583.1"/>
    <property type="match status" value="1"/>
</dbReference>
<comment type="caution">
    <text evidence="2">The sequence shown here is derived from an EMBL/GenBank/DDBJ whole genome shotgun (WGS) entry which is preliminary data.</text>
</comment>
<evidence type="ECO:0000313" key="2">
    <source>
        <dbReference type="EMBL" id="GAX90566.1"/>
    </source>
</evidence>
<keyword evidence="2" id="KW-0687">Ribonucleoprotein</keyword>
<dbReference type="RefSeq" id="WP_096182290.1">
    <property type="nucleotide sequence ID" value="NZ_BDUF01000059.1"/>
</dbReference>
<reference evidence="3" key="1">
    <citation type="submission" date="2017-07" db="EMBL/GenBank/DDBJ databases">
        <title>Draft genome sequence of Effusibacillus lacus strain skLN1.</title>
        <authorList>
            <person name="Watanabe M."/>
            <person name="Kojima H."/>
            <person name="Fukui M."/>
        </authorList>
    </citation>
    <scope>NUCLEOTIDE SEQUENCE [LARGE SCALE GENOMIC DNA]</scope>
    <source>
        <strain evidence="3">skLN1</strain>
    </source>
</reference>
<keyword evidence="3" id="KW-1185">Reference proteome</keyword>
<dbReference type="OrthoDB" id="9794863at2"/>
<dbReference type="EMBL" id="BDUF01000059">
    <property type="protein sequence ID" value="GAX90566.1"/>
    <property type="molecule type" value="Genomic_DNA"/>
</dbReference>
<dbReference type="AlphaFoldDB" id="A0A292YN01"/>
<sequence length="108" mass="11724">MDDRLLNLLGLAMRAGGVVTGDDSCMAKIRGGKAWLTVVAQDAGPNTKKKYRDKCRSYNVPIVEGFSKEELGKALGKIERAVVVIVNKGFAERILQLSREQIGGEACE</sequence>
<dbReference type="SUPFAM" id="SSF55315">
    <property type="entry name" value="L30e-like"/>
    <property type="match status" value="1"/>
</dbReference>
<feature type="domain" description="Ribosomal protein eL8/eL30/eS12/Gadd45" evidence="1">
    <location>
        <begin position="5"/>
        <end position="88"/>
    </location>
</feature>
<dbReference type="GO" id="GO:0005840">
    <property type="term" value="C:ribosome"/>
    <property type="evidence" value="ECO:0007669"/>
    <property type="project" value="UniProtKB-KW"/>
</dbReference>
<protein>
    <submittedName>
        <fullName evidence="2">50S ribosomal protein L7ae</fullName>
    </submittedName>
</protein>
<organism evidence="2 3">
    <name type="scientific">Effusibacillus lacus</name>
    <dbReference type="NCBI Taxonomy" id="1348429"/>
    <lineage>
        <taxon>Bacteria</taxon>
        <taxon>Bacillati</taxon>
        <taxon>Bacillota</taxon>
        <taxon>Bacilli</taxon>
        <taxon>Bacillales</taxon>
        <taxon>Alicyclobacillaceae</taxon>
        <taxon>Effusibacillus</taxon>
    </lineage>
</organism>
<dbReference type="Pfam" id="PF01248">
    <property type="entry name" value="Ribosomal_L7Ae"/>
    <property type="match status" value="1"/>
</dbReference>
<dbReference type="Proteomes" id="UP000217785">
    <property type="component" value="Unassembled WGS sequence"/>
</dbReference>
<gene>
    <name evidence="2" type="ORF">EFBL_2193</name>
</gene>
<dbReference type="Gene3D" id="3.30.1330.30">
    <property type="match status" value="1"/>
</dbReference>